<feature type="signal peptide" evidence="2">
    <location>
        <begin position="1"/>
        <end position="30"/>
    </location>
</feature>
<organism evidence="3 4">
    <name type="scientific">Trypanosoma vivax (strain Y486)</name>
    <dbReference type="NCBI Taxonomy" id="1055687"/>
    <lineage>
        <taxon>Eukaryota</taxon>
        <taxon>Discoba</taxon>
        <taxon>Euglenozoa</taxon>
        <taxon>Kinetoplastea</taxon>
        <taxon>Metakinetoplastina</taxon>
        <taxon>Trypanosomatida</taxon>
        <taxon>Trypanosomatidae</taxon>
        <taxon>Trypanosoma</taxon>
        <taxon>Duttonella</taxon>
    </lineage>
</organism>
<evidence type="ECO:0000313" key="3">
    <source>
        <dbReference type="EMBL" id="CCD18604.1"/>
    </source>
</evidence>
<feature type="compositionally biased region" description="Basic residues" evidence="1">
    <location>
        <begin position="445"/>
        <end position="457"/>
    </location>
</feature>
<reference evidence="3 4" key="1">
    <citation type="journal article" date="2012" name="Proc. Natl. Acad. Sci. U.S.A.">
        <title>Antigenic diversity is generated by distinct evolutionary mechanisms in African trypanosome species.</title>
        <authorList>
            <person name="Jackson A.P."/>
            <person name="Berry A."/>
            <person name="Aslett M."/>
            <person name="Allison H.C."/>
            <person name="Burton P."/>
            <person name="Vavrova-Anderson J."/>
            <person name="Brown R."/>
            <person name="Browne H."/>
            <person name="Corton N."/>
            <person name="Hauser H."/>
            <person name="Gamble J."/>
            <person name="Gilderthorp R."/>
            <person name="Marcello L."/>
            <person name="McQuillan J."/>
            <person name="Otto T.D."/>
            <person name="Quail M.A."/>
            <person name="Sanders M.J."/>
            <person name="van Tonder A."/>
            <person name="Ginger M.L."/>
            <person name="Field M.C."/>
            <person name="Barry J.D."/>
            <person name="Hertz-Fowler C."/>
            <person name="Berriman M."/>
        </authorList>
    </citation>
    <scope>NUCLEOTIDE SEQUENCE</scope>
    <source>
        <strain evidence="3 4">Y486</strain>
    </source>
</reference>
<keyword evidence="4" id="KW-1185">Reference proteome</keyword>
<sequence length="470" mass="48372">MPEGKGRGHMGGVRLALFVCALLGWMRAEAAGPALANRDGTALCGAARKLKDLGAAASAVGAAAGAFIKEAVARQGVVARTRDALASAIQRAQDLGVRTADTANAVSATRALDNITVLLGQAIVEHSNAQLEAAEVAANTAGFAARIEEFLMVASALLGQTGTAGRACSQASLTPSDSAKQSTALAAACGNTQLQKTEETESVAEAIRTLANAKTDAKVGSLTTAVTTSEAGRGYCPLFDKAASNNAGTVNAGSITYAGIITFSAGATATLSANNDARVHLLGSEVTLTGLATKAATLAATYTNEKTAAQATACKDKTLTHICGQLDQLQSSAEKLQNEVETELEEKTKQARATNKGKDRQSGASRTAPNAGNADGHDAETQARRSSHGAPSDDTSAEEPESTKRTEKSNAPAAREKRTLALGLALAATRAQGNAMRYTEERNTKRAAHATPHRATRRSMQSAKDEQNTK</sequence>
<feature type="chain" id="PRO_5003394890" evidence="2">
    <location>
        <begin position="31"/>
        <end position="470"/>
    </location>
</feature>
<dbReference type="VEuPathDB" id="TriTrypDB:TvY486_0013010"/>
<proteinExistence type="predicted"/>
<gene>
    <name evidence="3" type="ORF">TvY486_0013010</name>
</gene>
<evidence type="ECO:0000256" key="1">
    <source>
        <dbReference type="SAM" id="MobiDB-lite"/>
    </source>
</evidence>
<dbReference type="EMBL" id="CAEX01001509">
    <property type="protein sequence ID" value="CCD18604.1"/>
    <property type="molecule type" value="Genomic_DNA"/>
</dbReference>
<dbReference type="Proteomes" id="UP000009027">
    <property type="component" value="Unassembled WGS sequence"/>
</dbReference>
<evidence type="ECO:0000313" key="4">
    <source>
        <dbReference type="Proteomes" id="UP000009027"/>
    </source>
</evidence>
<dbReference type="AlphaFoldDB" id="F9WM53"/>
<protein>
    <submittedName>
        <fullName evidence="3">Uncharacterized protein</fullName>
    </submittedName>
</protein>
<feature type="region of interest" description="Disordered" evidence="1">
    <location>
        <begin position="337"/>
        <end position="470"/>
    </location>
</feature>
<accession>F9WM53</accession>
<evidence type="ECO:0000256" key="2">
    <source>
        <dbReference type="SAM" id="SignalP"/>
    </source>
</evidence>
<keyword evidence="2" id="KW-0732">Signal</keyword>
<name>F9WM53_TRYVY</name>
<feature type="compositionally biased region" description="Basic and acidic residues" evidence="1">
    <location>
        <begin position="401"/>
        <end position="419"/>
    </location>
</feature>